<evidence type="ECO:0000313" key="4">
    <source>
        <dbReference type="EMBL" id="KEF32241.1"/>
    </source>
</evidence>
<reference evidence="4 5" key="1">
    <citation type="submission" date="2012-12" db="EMBL/GenBank/DDBJ databases">
        <title>Genome assembly of Marinobacter sp. AK21.</title>
        <authorList>
            <person name="Khatri I."/>
            <person name="Kumar R."/>
            <person name="Vaidya B."/>
            <person name="Subramanian S."/>
            <person name="Pinnaka A."/>
        </authorList>
    </citation>
    <scope>NUCLEOTIDE SEQUENCE [LARGE SCALE GENOMIC DNA]</scope>
    <source>
        <strain evidence="4 5">AK21</strain>
    </source>
</reference>
<dbReference type="STRING" id="1137280.D777_00875"/>
<accession>A0A072N405</accession>
<dbReference type="Pfam" id="PF02543">
    <property type="entry name" value="Carbam_trans_N"/>
    <property type="match status" value="1"/>
</dbReference>
<name>A0A072N405_9GAMM</name>
<dbReference type="Gene3D" id="3.90.870.20">
    <property type="entry name" value="Carbamoyltransferase, C-terminal domain"/>
    <property type="match status" value="1"/>
</dbReference>
<dbReference type="InterPro" id="IPR003696">
    <property type="entry name" value="Carbtransf_dom"/>
</dbReference>
<proteinExistence type="inferred from homology"/>
<comment type="caution">
    <text evidence="4">The sequence shown here is derived from an EMBL/GenBank/DDBJ whole genome shotgun (WGS) entry which is preliminary data.</text>
</comment>
<protein>
    <submittedName>
        <fullName evidence="4">Nodulation protein nolO</fullName>
    </submittedName>
</protein>
<dbReference type="PATRIC" id="fig|1137280.3.peg.691"/>
<dbReference type="PANTHER" id="PTHR34847:SF1">
    <property type="entry name" value="NODULATION PROTEIN U"/>
    <property type="match status" value="1"/>
</dbReference>
<sequence length="619" mass="69045">MEGCKSHAATYILGISAYYHDSAAALIKDGHIVAAAQEERFTRIKHYSGFPGKSVKYCLEFAGIGLEDVRCIVFYDKPLLKFERLLETYLSFSPSGLKSFLKAMPVWLKEKVYLKRELRRALTEVSGLAPKQLPKLLFTGHHQSHAASAFFPSPFDRAAVLCLDGVGEWATTSAWNGDGAALEPLWQIDFPHSLGLLYSSFTYYLGFKVNSGEYKVMGLAPYGEPRFVELIRTELIDIKSDGSFRLNMAYFNYCTGLTMVNRRFEELFGMPVRKPESESLTQFHMDVAASIQQVLNECVVCLASALRKETGHDKLCLAGGVALNCVANSEVIRRAGFSEIWVQPAAGDAGGALGAALCAWYQLSGERQRNQVDGMSGTYLGPEFSNAEIREALDVSGAVYGYENEETLYARTASLIEGGNVVGWFQERMEFGPRALGHRSILGDPRRGEMQETMNLKIKFRESFRPFAPSVLLDDAKDWFECPQESPYMLLTAPVHPSRRLAEASNAVRGLELLKHARSEIPAVTHVDYSARLQTVGDQGSVRYRRLLEAFKSLSGCPVLINTSFNVRGEPIVATPEDAYRCFMATGMDYLVIGNYILEKTSQPNQEQYLDHINQFELD</sequence>
<dbReference type="CDD" id="cd24098">
    <property type="entry name" value="ASKHA_NBD_TobZ_N"/>
    <property type="match status" value="1"/>
</dbReference>
<dbReference type="PANTHER" id="PTHR34847">
    <property type="entry name" value="NODULATION PROTEIN U"/>
    <property type="match status" value="1"/>
</dbReference>
<dbReference type="RefSeq" id="WP_036128766.1">
    <property type="nucleotide sequence ID" value="NZ_ANIE01000003.1"/>
</dbReference>
<dbReference type="InterPro" id="IPR031730">
    <property type="entry name" value="Carbam_trans_C"/>
</dbReference>
<dbReference type="Proteomes" id="UP000035057">
    <property type="component" value="Unassembled WGS sequence"/>
</dbReference>
<dbReference type="SUPFAM" id="SSF53067">
    <property type="entry name" value="Actin-like ATPase domain"/>
    <property type="match status" value="1"/>
</dbReference>
<gene>
    <name evidence="4" type="ORF">D777_00875</name>
</gene>
<dbReference type="AlphaFoldDB" id="A0A072N405"/>
<evidence type="ECO:0000259" key="2">
    <source>
        <dbReference type="Pfam" id="PF02543"/>
    </source>
</evidence>
<dbReference type="InterPro" id="IPR038152">
    <property type="entry name" value="Carbam_trans_C_sf"/>
</dbReference>
<evidence type="ECO:0000256" key="1">
    <source>
        <dbReference type="ARBA" id="ARBA00006129"/>
    </source>
</evidence>
<evidence type="ECO:0000259" key="3">
    <source>
        <dbReference type="Pfam" id="PF16861"/>
    </source>
</evidence>
<organism evidence="4 5">
    <name type="scientific">Marinobacter nitratireducens</name>
    <dbReference type="NCBI Taxonomy" id="1137280"/>
    <lineage>
        <taxon>Bacteria</taxon>
        <taxon>Pseudomonadati</taxon>
        <taxon>Pseudomonadota</taxon>
        <taxon>Gammaproteobacteria</taxon>
        <taxon>Pseudomonadales</taxon>
        <taxon>Marinobacteraceae</taxon>
        <taxon>Marinobacter</taxon>
    </lineage>
</organism>
<dbReference type="InterPro" id="IPR043129">
    <property type="entry name" value="ATPase_NBD"/>
</dbReference>
<dbReference type="GO" id="GO:0003824">
    <property type="term" value="F:catalytic activity"/>
    <property type="evidence" value="ECO:0007669"/>
    <property type="project" value="InterPro"/>
</dbReference>
<evidence type="ECO:0000313" key="5">
    <source>
        <dbReference type="Proteomes" id="UP000035057"/>
    </source>
</evidence>
<dbReference type="Gene3D" id="3.30.420.40">
    <property type="match status" value="2"/>
</dbReference>
<dbReference type="OrthoDB" id="9780777at2"/>
<dbReference type="Pfam" id="PF16861">
    <property type="entry name" value="Carbam_trans_C"/>
    <property type="match status" value="1"/>
</dbReference>
<comment type="similarity">
    <text evidence="1">Belongs to the NodU/CmcH family.</text>
</comment>
<keyword evidence="5" id="KW-1185">Reference proteome</keyword>
<dbReference type="EMBL" id="ANIE01000003">
    <property type="protein sequence ID" value="KEF32241.1"/>
    <property type="molecule type" value="Genomic_DNA"/>
</dbReference>
<feature type="domain" description="Carbamoyltransferase" evidence="2">
    <location>
        <begin position="12"/>
        <end position="357"/>
    </location>
</feature>
<dbReference type="InterPro" id="IPR051338">
    <property type="entry name" value="NodU/CmcH_Carbamoyltrnsfr"/>
</dbReference>
<feature type="domain" description="Carbamoyltransferase C-terminal" evidence="3">
    <location>
        <begin position="413"/>
        <end position="600"/>
    </location>
</feature>